<keyword evidence="1" id="KW-0732">Signal</keyword>
<comment type="caution">
    <text evidence="2">The sequence shown here is derived from an EMBL/GenBank/DDBJ whole genome shotgun (WGS) entry which is preliminary data.</text>
</comment>
<dbReference type="Proteomes" id="UP000319627">
    <property type="component" value="Unassembled WGS sequence"/>
</dbReference>
<gene>
    <name evidence="2" type="ORF">LX59_02752</name>
</gene>
<sequence length="113" mass="12127">MKASFITALLLLLTLSLPLQAMTLSDAMSALGTAKASGLVGEKPDGYLGVVTSTPQAQEITTLINQARRAEYQRIAQQNGTRLQDVEVIAGQKAIDKTTAGHYIQRNGAWVKK</sequence>
<dbReference type="Pfam" id="PF07027">
    <property type="entry name" value="DUF1318"/>
    <property type="match status" value="1"/>
</dbReference>
<accession>A0A562I078</accession>
<feature type="chain" id="PRO_5021919852" description="DUF1318 domain-containing protein" evidence="1">
    <location>
        <begin position="22"/>
        <end position="113"/>
    </location>
</feature>
<keyword evidence="3" id="KW-1185">Reference proteome</keyword>
<dbReference type="RefSeq" id="WP_144572810.1">
    <property type="nucleotide sequence ID" value="NZ_VLKG01000013.1"/>
</dbReference>
<dbReference type="PIRSF" id="PIRSF025560">
    <property type="entry name" value="UCP025560"/>
    <property type="match status" value="1"/>
</dbReference>
<dbReference type="EMBL" id="VLKG01000013">
    <property type="protein sequence ID" value="TWH64078.1"/>
    <property type="molecule type" value="Genomic_DNA"/>
</dbReference>
<protein>
    <recommendedName>
        <fullName evidence="4">DUF1318 domain-containing protein</fullName>
    </recommendedName>
</protein>
<dbReference type="InterPro" id="IPR008309">
    <property type="entry name" value="YdbL"/>
</dbReference>
<evidence type="ECO:0000313" key="2">
    <source>
        <dbReference type="EMBL" id="TWH64078.1"/>
    </source>
</evidence>
<reference evidence="2 3" key="1">
    <citation type="submission" date="2019-07" db="EMBL/GenBank/DDBJ databases">
        <title>Genomic Encyclopedia of Type Strains, Phase I: the one thousand microbial genomes (KMG-I) project.</title>
        <authorList>
            <person name="Kyrpides N."/>
        </authorList>
    </citation>
    <scope>NUCLEOTIDE SEQUENCE [LARGE SCALE GENOMIC DNA]</scope>
    <source>
        <strain evidence="2 3">DSM 375</strain>
    </source>
</reference>
<organism evidence="2 3">
    <name type="scientific">Azomonas agilis</name>
    <dbReference type="NCBI Taxonomy" id="116849"/>
    <lineage>
        <taxon>Bacteria</taxon>
        <taxon>Pseudomonadati</taxon>
        <taxon>Pseudomonadota</taxon>
        <taxon>Gammaproteobacteria</taxon>
        <taxon>Pseudomonadales</taxon>
        <taxon>Pseudomonadaceae</taxon>
        <taxon>Azomonas</taxon>
    </lineage>
</organism>
<evidence type="ECO:0008006" key="4">
    <source>
        <dbReference type="Google" id="ProtNLM"/>
    </source>
</evidence>
<evidence type="ECO:0000313" key="3">
    <source>
        <dbReference type="Proteomes" id="UP000319627"/>
    </source>
</evidence>
<dbReference type="AlphaFoldDB" id="A0A562I078"/>
<dbReference type="OrthoDB" id="9798130at2"/>
<name>A0A562I078_9GAMM</name>
<proteinExistence type="predicted"/>
<feature type="signal peptide" evidence="1">
    <location>
        <begin position="1"/>
        <end position="21"/>
    </location>
</feature>
<evidence type="ECO:0000256" key="1">
    <source>
        <dbReference type="SAM" id="SignalP"/>
    </source>
</evidence>